<keyword evidence="4" id="KW-1185">Reference proteome</keyword>
<organism evidence="3 4">
    <name type="scientific">Hebeloma cylindrosporum</name>
    <dbReference type="NCBI Taxonomy" id="76867"/>
    <lineage>
        <taxon>Eukaryota</taxon>
        <taxon>Fungi</taxon>
        <taxon>Dikarya</taxon>
        <taxon>Basidiomycota</taxon>
        <taxon>Agaricomycotina</taxon>
        <taxon>Agaricomycetes</taxon>
        <taxon>Agaricomycetidae</taxon>
        <taxon>Agaricales</taxon>
        <taxon>Agaricineae</taxon>
        <taxon>Hymenogastraceae</taxon>
        <taxon>Hebeloma</taxon>
    </lineage>
</organism>
<feature type="region of interest" description="Disordered" evidence="1">
    <location>
        <begin position="1"/>
        <end position="240"/>
    </location>
</feature>
<dbReference type="Proteomes" id="UP000053424">
    <property type="component" value="Unassembled WGS sequence"/>
</dbReference>
<name>A0A0C3CXJ1_HEBCY</name>
<dbReference type="SUPFAM" id="SSF48452">
    <property type="entry name" value="TPR-like"/>
    <property type="match status" value="1"/>
</dbReference>
<feature type="compositionally biased region" description="Polar residues" evidence="1">
    <location>
        <begin position="276"/>
        <end position="286"/>
    </location>
</feature>
<dbReference type="Gene3D" id="1.25.40.10">
    <property type="entry name" value="Tetratricopeptide repeat domain"/>
    <property type="match status" value="1"/>
</dbReference>
<feature type="region of interest" description="Disordered" evidence="1">
    <location>
        <begin position="264"/>
        <end position="286"/>
    </location>
</feature>
<dbReference type="InterPro" id="IPR002716">
    <property type="entry name" value="PIN_dom"/>
</dbReference>
<dbReference type="InterPro" id="IPR011990">
    <property type="entry name" value="TPR-like_helical_dom_sf"/>
</dbReference>
<feature type="region of interest" description="Disordered" evidence="1">
    <location>
        <begin position="484"/>
        <end position="511"/>
    </location>
</feature>
<evidence type="ECO:0000313" key="3">
    <source>
        <dbReference type="EMBL" id="KIM48874.1"/>
    </source>
</evidence>
<feature type="compositionally biased region" description="Basic and acidic residues" evidence="1">
    <location>
        <begin position="192"/>
        <end position="213"/>
    </location>
</feature>
<protein>
    <recommendedName>
        <fullName evidence="2">PIN domain-containing protein</fullName>
    </recommendedName>
</protein>
<feature type="compositionally biased region" description="Basic and acidic residues" evidence="1">
    <location>
        <begin position="48"/>
        <end position="58"/>
    </location>
</feature>
<dbReference type="HOGENOM" id="CLU_003327_0_0_1"/>
<dbReference type="SUPFAM" id="SSF88723">
    <property type="entry name" value="PIN domain-like"/>
    <property type="match status" value="1"/>
</dbReference>
<feature type="region of interest" description="Disordered" evidence="1">
    <location>
        <begin position="979"/>
        <end position="1006"/>
    </location>
</feature>
<dbReference type="AlphaFoldDB" id="A0A0C3CXJ1"/>
<dbReference type="STRING" id="686832.A0A0C3CXJ1"/>
<reference evidence="4" key="2">
    <citation type="submission" date="2015-01" db="EMBL/GenBank/DDBJ databases">
        <title>Evolutionary Origins and Diversification of the Mycorrhizal Mutualists.</title>
        <authorList>
            <consortium name="DOE Joint Genome Institute"/>
            <consortium name="Mycorrhizal Genomics Consortium"/>
            <person name="Kohler A."/>
            <person name="Kuo A."/>
            <person name="Nagy L.G."/>
            <person name="Floudas D."/>
            <person name="Copeland A."/>
            <person name="Barry K.W."/>
            <person name="Cichocki N."/>
            <person name="Veneault-Fourrey C."/>
            <person name="LaButti K."/>
            <person name="Lindquist E.A."/>
            <person name="Lipzen A."/>
            <person name="Lundell T."/>
            <person name="Morin E."/>
            <person name="Murat C."/>
            <person name="Riley R."/>
            <person name="Ohm R."/>
            <person name="Sun H."/>
            <person name="Tunlid A."/>
            <person name="Henrissat B."/>
            <person name="Grigoriev I.V."/>
            <person name="Hibbett D.S."/>
            <person name="Martin F."/>
        </authorList>
    </citation>
    <scope>NUCLEOTIDE SEQUENCE [LARGE SCALE GENOMIC DNA]</scope>
    <source>
        <strain evidence="4">h7</strain>
    </source>
</reference>
<dbReference type="PANTHER" id="PTHR15696:SF0">
    <property type="entry name" value="TELOMERASE-BINDING PROTEIN EST1A"/>
    <property type="match status" value="1"/>
</dbReference>
<dbReference type="CDD" id="cd09880">
    <property type="entry name" value="PIN_Smg5-6-like"/>
    <property type="match status" value="1"/>
</dbReference>
<feature type="compositionally biased region" description="Low complexity" evidence="1">
    <location>
        <begin position="66"/>
        <end position="81"/>
    </location>
</feature>
<dbReference type="InterPro" id="IPR045153">
    <property type="entry name" value="Est1/Ebs1-like"/>
</dbReference>
<evidence type="ECO:0000256" key="1">
    <source>
        <dbReference type="SAM" id="MobiDB-lite"/>
    </source>
</evidence>
<dbReference type="GO" id="GO:0042162">
    <property type="term" value="F:telomeric DNA binding"/>
    <property type="evidence" value="ECO:0007669"/>
    <property type="project" value="TreeGrafter"/>
</dbReference>
<gene>
    <name evidence="3" type="ORF">M413DRAFT_88645</name>
</gene>
<dbReference type="GO" id="GO:0005697">
    <property type="term" value="C:telomerase holoenzyme complex"/>
    <property type="evidence" value="ECO:0007669"/>
    <property type="project" value="TreeGrafter"/>
</dbReference>
<feature type="domain" description="PIN" evidence="2">
    <location>
        <begin position="1059"/>
        <end position="1208"/>
    </location>
</feature>
<dbReference type="PANTHER" id="PTHR15696">
    <property type="entry name" value="SMG-7 SUPPRESSOR WITH MORPHOLOGICAL EFFECT ON GENITALIA PROTEIN 7"/>
    <property type="match status" value="1"/>
</dbReference>
<feature type="compositionally biased region" description="Basic and acidic residues" evidence="1">
    <location>
        <begin position="118"/>
        <end position="127"/>
    </location>
</feature>
<dbReference type="EMBL" id="KN831768">
    <property type="protein sequence ID" value="KIM48874.1"/>
    <property type="molecule type" value="Genomic_DNA"/>
</dbReference>
<dbReference type="SMART" id="SM00670">
    <property type="entry name" value="PINc"/>
    <property type="match status" value="1"/>
</dbReference>
<dbReference type="InterPro" id="IPR029060">
    <property type="entry name" value="PIN-like_dom_sf"/>
</dbReference>
<dbReference type="GO" id="GO:0000184">
    <property type="term" value="P:nuclear-transcribed mRNA catabolic process, nonsense-mediated decay"/>
    <property type="evidence" value="ECO:0007669"/>
    <property type="project" value="TreeGrafter"/>
</dbReference>
<feature type="compositionally biased region" description="Acidic residues" evidence="1">
    <location>
        <begin position="982"/>
        <end position="1005"/>
    </location>
</feature>
<dbReference type="GO" id="GO:0004540">
    <property type="term" value="F:RNA nuclease activity"/>
    <property type="evidence" value="ECO:0007669"/>
    <property type="project" value="UniProtKB-ARBA"/>
</dbReference>
<accession>A0A0C3CXJ1</accession>
<feature type="region of interest" description="Disordered" evidence="1">
    <location>
        <begin position="890"/>
        <end position="911"/>
    </location>
</feature>
<dbReference type="OrthoDB" id="2017974at2759"/>
<dbReference type="InterPro" id="IPR018834">
    <property type="entry name" value="DNA/RNA-bd_Est1-type"/>
</dbReference>
<reference evidence="3 4" key="1">
    <citation type="submission" date="2014-04" db="EMBL/GenBank/DDBJ databases">
        <authorList>
            <consortium name="DOE Joint Genome Institute"/>
            <person name="Kuo A."/>
            <person name="Gay G."/>
            <person name="Dore J."/>
            <person name="Kohler A."/>
            <person name="Nagy L.G."/>
            <person name="Floudas D."/>
            <person name="Copeland A."/>
            <person name="Barry K.W."/>
            <person name="Cichocki N."/>
            <person name="Veneault-Fourrey C."/>
            <person name="LaButti K."/>
            <person name="Lindquist E.A."/>
            <person name="Lipzen A."/>
            <person name="Lundell T."/>
            <person name="Morin E."/>
            <person name="Murat C."/>
            <person name="Sun H."/>
            <person name="Tunlid A."/>
            <person name="Henrissat B."/>
            <person name="Grigoriev I.V."/>
            <person name="Hibbett D.S."/>
            <person name="Martin F."/>
            <person name="Nordberg H.P."/>
            <person name="Cantor M.N."/>
            <person name="Hua S.X."/>
        </authorList>
    </citation>
    <scope>NUCLEOTIDE SEQUENCE [LARGE SCALE GENOMIC DNA]</scope>
    <source>
        <strain evidence="4">h7</strain>
    </source>
</reference>
<dbReference type="GO" id="GO:0070034">
    <property type="term" value="F:telomerase RNA binding"/>
    <property type="evidence" value="ECO:0007669"/>
    <property type="project" value="TreeGrafter"/>
</dbReference>
<proteinExistence type="predicted"/>
<dbReference type="Pfam" id="PF13638">
    <property type="entry name" value="PIN_4"/>
    <property type="match status" value="1"/>
</dbReference>
<sequence>MHLEHPESKPSRKGKERDPTPRDREAPQPTDLDERLTALRRRTAGVSRPREKSDRERMQVPSSNHQSSLTNSTQPSSSTLTRPERSPKLAVPSSAPRHTPASPRRHPSPQVIVSRPTQDADHEDFSRRLKISSSPSPRPAQPAHKQTASSKLFNPDSDPIPMRRVADPEVLSDGTGSSYVHVPRAAASGTVNHRDERGNPARQLFDHRKDDPVRFSVLARPPLHGRPTPTSKSSGDYVSASSTSSYAASISSSAFTLSSTTDGSSASSALFDGRPNQGQGTEDSGNSVFSLQLKKLYRNITNLETKIKQEDSMDEADDAMNTRVMLKGKENEDLEKEKWKKQIFDHKELADTIHNLLEMSLAPSVPASLRNIPTKYNIIVRLWTFAFHKLLESLRRASFSSPLALEHLQDFIYYAYTFYTGLLEEPTLNSFKSGWLEALGDLARYRMAVAAMVHGGVSGQGGLTTKAVSEVMVESAKTGADADVGLTAPASNGSPKSVSDAPAARIDDSPSPSIGVMAARLMDVEPEKERWRNIARDWYGAGLAEQPGTGKLHHHLGLLSREVDGEELRGVYHFVKSMTTLHPFPTSRESVLPIWSHAAQARRSVPDARASELFIFLHGMLFTNIQLDDFQPTLARFIERLEIEGAEEREWIMMAIINISSVFEYGRPSGILRKVGCVGSKEVNGPQAAAAMRVMAKKAAAGVPGSTPLGGVDEERMDVDDEHRGDTTMKSTEVALPEQPPAFKFALQLTFSMLSHVLRRPTRKSSQYSRSNLNPYLTVLLTFLSTVLKHRPTLDVLERSIPWEELGAFFATVPRKIMISQGLMSEPGKSNGHRNVERWVMLTSGCAPPLVEDWCLRGMEWVGRKVYERGFWKSGEERKAEIEVLETAEGGQLTDGTIEDDDGEEHTQRSSSTSDLIRRWVRIARCGVNISGTVDGLTWVDGTRDWKVEGKLAEKVARWKEEDRIEREEEEQRRMGRRWVEDAMDIDEEESDDVSEESEEDENDTDDIKALKARRRYLKSLLQSGRLGISSSPAHARVSRASRKHADPRAKLPIVPGYTSLVVDTNILLSSLSMVSSLIESLCWTVVVPLPVIMELDGLSSNTSQLGEAAQSAMSYISSHIRSHALSLKVQTSKGNYLTSLSIRTEEVDFNGGNTEKSMDDLILKAAIWQDDHWVDRSSMLKAPSATPAELKSAVKVVLLSLDRNLRLKARSRQLPAAGERDLASLLAIAT</sequence>
<dbReference type="Gene3D" id="3.40.50.1010">
    <property type="entry name" value="5'-nuclease"/>
    <property type="match status" value="1"/>
</dbReference>
<evidence type="ECO:0000313" key="4">
    <source>
        <dbReference type="Proteomes" id="UP000053424"/>
    </source>
</evidence>
<dbReference type="Pfam" id="PF10373">
    <property type="entry name" value="EST1_DNA_bind"/>
    <property type="match status" value="1"/>
</dbReference>
<feature type="compositionally biased region" description="Basic and acidic residues" evidence="1">
    <location>
        <begin position="1"/>
        <end position="37"/>
    </location>
</feature>
<evidence type="ECO:0000259" key="2">
    <source>
        <dbReference type="SMART" id="SM00670"/>
    </source>
</evidence>